<organism evidence="2 3">
    <name type="scientific">Jejuia spongiicola</name>
    <dbReference type="NCBI Taxonomy" id="2942207"/>
    <lineage>
        <taxon>Bacteria</taxon>
        <taxon>Pseudomonadati</taxon>
        <taxon>Bacteroidota</taxon>
        <taxon>Flavobacteriia</taxon>
        <taxon>Flavobacteriales</taxon>
        <taxon>Flavobacteriaceae</taxon>
        <taxon>Jejuia</taxon>
    </lineage>
</organism>
<keyword evidence="1" id="KW-1133">Transmembrane helix</keyword>
<evidence type="ECO:0000313" key="3">
    <source>
        <dbReference type="Proteomes" id="UP001165381"/>
    </source>
</evidence>
<proteinExistence type="predicted"/>
<dbReference type="InterPro" id="IPR027550">
    <property type="entry name" value="MSEP-CTERM"/>
</dbReference>
<feature type="transmembrane region" description="Helical" evidence="1">
    <location>
        <begin position="272"/>
        <end position="292"/>
    </location>
</feature>
<evidence type="ECO:0000256" key="1">
    <source>
        <dbReference type="SAM" id="Phobius"/>
    </source>
</evidence>
<feature type="transmembrane region" description="Helical" evidence="1">
    <location>
        <begin position="901"/>
        <end position="919"/>
    </location>
</feature>
<protein>
    <submittedName>
        <fullName evidence="2">MSEP-CTERM sorting domain-containing protein</fullName>
    </submittedName>
</protein>
<comment type="caution">
    <text evidence="2">The sequence shown here is derived from an EMBL/GenBank/DDBJ whole genome shotgun (WGS) entry which is preliminary data.</text>
</comment>
<dbReference type="Proteomes" id="UP001165381">
    <property type="component" value="Unassembled WGS sequence"/>
</dbReference>
<feature type="transmembrane region" description="Helical" evidence="1">
    <location>
        <begin position="9"/>
        <end position="27"/>
    </location>
</feature>
<feature type="transmembrane region" description="Helical" evidence="1">
    <location>
        <begin position="148"/>
        <end position="169"/>
    </location>
</feature>
<dbReference type="EMBL" id="JAMFLZ010000009">
    <property type="protein sequence ID" value="MCL6296563.1"/>
    <property type="molecule type" value="Genomic_DNA"/>
</dbReference>
<feature type="transmembrane region" description="Helical" evidence="1">
    <location>
        <begin position="181"/>
        <end position="202"/>
    </location>
</feature>
<name>A0ABT0QHU4_9FLAO</name>
<dbReference type="RefSeq" id="WP_249973929.1">
    <property type="nucleotide sequence ID" value="NZ_JAMFLZ010000009.1"/>
</dbReference>
<feature type="transmembrane region" description="Helical" evidence="1">
    <location>
        <begin position="47"/>
        <end position="66"/>
    </location>
</feature>
<gene>
    <name evidence="2" type="ORF">M3P09_16260</name>
</gene>
<keyword evidence="1" id="KW-0472">Membrane</keyword>
<keyword evidence="3" id="KW-1185">Reference proteome</keyword>
<sequence length="932" mass="107997">MKNLLNPKWLIVINTIPVILLSFIYYNEFDVIKTLLEEDSIQLWYNFGGILFGLSILLLGYVLYSIQQKKEVSVFYAFSALSVYTIYLYIYSIYSSDIIPWNIPRWMLSQDSVLYPGTFLMPTLAHALFIIVIKLTSKAKGLKAWKSFLLALSIPLLTYIFAQIILPLWQPTSYRYNNHVLVVGLVVGVILFLFFLIRSIYILSIKKGKNWSQLYLAAKFLVGVVFPLLGLLINNKFNSVFGDFNTPWFYIIALTNGLLICVTSSENKQHRLILFITRCITYSFTFYFFIVFLPFLPLSVIAIVAIGLGFLMLTPLVLFIIHTQELSSDYKFLKNFYSKQLLIISGIIGFLVIPTILALSYQRDKIVLHETLDYLYNPNYSKDYNINKESLKKTLEVVKHNKSRNSDFFMSSQTPYLSSFFNWIVLDNLTLSDIKIKTIEKIFFNTKPFELRAERLRNKNVDISNISSNSTYNETDNTWTSWIDLEITNANKDNFTSEYATTIDLPNGCWINDYYLYVGDRKEMGILAEKKSAMWIFSQIRNINQDPGLLHYLTGNKVSFRVFPFSENEIRRTGIQFIHKEPITIKIDNHKLTLGEKKETLINHKKNDQIVYISSKEKETLKKIKRKPYYHFIIDTSHKKDSLINNYIKVLDDFITTNNIDTMEAKISFANTFVETEGFNGEWKNSLKEQEFEGGFYLERAIKKVLFNSYTNLSNKYPIIIVVTDNMLDAVINKNFADFKIAFPESNSFYHLNTLGYLASHSLVRNPKDFVNDNTVVDIDNEVLAWPNPISPVAYLPNDSLPNIVLKNSVFDFRENAIGESNWNTGLHLQGKWLSDIFYPENTQTDWNNAVKMSFKSKIMTPLTSYIVVENEAQKAALLKKQKEVLAGKKSLDLNERTQRMSEPKLILLLILIGVFLFLRRRQIINNYKPST</sequence>
<feature type="transmembrane region" description="Helical" evidence="1">
    <location>
        <begin position="298"/>
        <end position="321"/>
    </location>
</feature>
<reference evidence="2" key="1">
    <citation type="submission" date="2022-05" db="EMBL/GenBank/DDBJ databases">
        <authorList>
            <person name="Park J.-S."/>
        </authorList>
    </citation>
    <scope>NUCLEOTIDE SEQUENCE</scope>
    <source>
        <strain evidence="2">2012CJ34-3</strain>
    </source>
</reference>
<feature type="transmembrane region" description="Helical" evidence="1">
    <location>
        <begin position="73"/>
        <end position="94"/>
    </location>
</feature>
<feature type="transmembrane region" description="Helical" evidence="1">
    <location>
        <begin position="248"/>
        <end position="265"/>
    </location>
</feature>
<feature type="transmembrane region" description="Helical" evidence="1">
    <location>
        <begin position="114"/>
        <end position="136"/>
    </location>
</feature>
<feature type="transmembrane region" description="Helical" evidence="1">
    <location>
        <begin position="214"/>
        <end position="233"/>
    </location>
</feature>
<feature type="transmembrane region" description="Helical" evidence="1">
    <location>
        <begin position="341"/>
        <end position="361"/>
    </location>
</feature>
<accession>A0ABT0QHU4</accession>
<evidence type="ECO:0000313" key="2">
    <source>
        <dbReference type="EMBL" id="MCL6296563.1"/>
    </source>
</evidence>
<dbReference type="NCBIfam" id="TIGR04286">
    <property type="entry name" value="MSEP-CTERM"/>
    <property type="match status" value="1"/>
</dbReference>
<keyword evidence="1" id="KW-0812">Transmembrane</keyword>